<protein>
    <submittedName>
        <fullName evidence="1">Uncharacterized protein</fullName>
    </submittedName>
</protein>
<evidence type="ECO:0000313" key="1">
    <source>
        <dbReference type="EMBL" id="CBI06342.1"/>
    </source>
</evidence>
<sequence>MDIKANGKNPALEKTLIRSVWRLFEPLFIFYGDYLFAMEGYCIYKCVQTR</sequence>
<gene>
    <name evidence="1" type="ORF">CARN5_0141</name>
</gene>
<organism evidence="1">
    <name type="scientific">mine drainage metagenome</name>
    <dbReference type="NCBI Taxonomy" id="410659"/>
    <lineage>
        <taxon>unclassified sequences</taxon>
        <taxon>metagenomes</taxon>
        <taxon>ecological metagenomes</taxon>
    </lineage>
</organism>
<dbReference type="EMBL" id="CABP01000170">
    <property type="protein sequence ID" value="CBI06342.1"/>
    <property type="molecule type" value="Genomic_DNA"/>
</dbReference>
<name>E6QGI2_9ZZZZ</name>
<comment type="caution">
    <text evidence="1">The sequence shown here is derived from an EMBL/GenBank/DDBJ whole genome shotgun (WGS) entry which is preliminary data.</text>
</comment>
<reference evidence="1" key="1">
    <citation type="submission" date="2009-10" db="EMBL/GenBank/DDBJ databases">
        <title>Diversity of trophic interactions inside an arsenic-rich microbial ecosystem.</title>
        <authorList>
            <person name="Bertin P.N."/>
            <person name="Heinrich-Salmeron A."/>
            <person name="Pelletier E."/>
            <person name="Goulhen-Chollet F."/>
            <person name="Arsene-Ploetze F."/>
            <person name="Gallien S."/>
            <person name="Calteau A."/>
            <person name="Vallenet D."/>
            <person name="Casiot C."/>
            <person name="Chane-Woon-Ming B."/>
            <person name="Giloteaux L."/>
            <person name="Barakat M."/>
            <person name="Bonnefoy V."/>
            <person name="Bruneel O."/>
            <person name="Chandler M."/>
            <person name="Cleiss J."/>
            <person name="Duran R."/>
            <person name="Elbaz-Poulichet F."/>
            <person name="Fonknechten N."/>
            <person name="Lauga B."/>
            <person name="Mornico D."/>
            <person name="Ortet P."/>
            <person name="Schaeffer C."/>
            <person name="Siguier P."/>
            <person name="Alexander Thil Smith A."/>
            <person name="Van Dorsselaer A."/>
            <person name="Weissenbach J."/>
            <person name="Medigue C."/>
            <person name="Le Paslier D."/>
        </authorList>
    </citation>
    <scope>NUCLEOTIDE SEQUENCE</scope>
</reference>
<dbReference type="AlphaFoldDB" id="E6QGI2"/>
<accession>E6QGI2</accession>
<proteinExistence type="predicted"/>